<feature type="active site" evidence="6">
    <location>
        <position position="125"/>
    </location>
</feature>
<keyword evidence="7" id="KW-0472">Membrane</keyword>
<evidence type="ECO:0000313" key="9">
    <source>
        <dbReference type="EMBL" id="CCW18633.1"/>
    </source>
</evidence>
<feature type="transmembrane region" description="Helical" evidence="7">
    <location>
        <begin position="36"/>
        <end position="60"/>
    </location>
</feature>
<dbReference type="NCBIfam" id="TIGR02227">
    <property type="entry name" value="sigpep_I_bact"/>
    <property type="match status" value="1"/>
</dbReference>
<dbReference type="SUPFAM" id="SSF51306">
    <property type="entry name" value="LexA/Signal peptidase"/>
    <property type="match status" value="1"/>
</dbReference>
<dbReference type="InterPro" id="IPR000223">
    <property type="entry name" value="Pept_S26A_signal_pept_1"/>
</dbReference>
<comment type="similarity">
    <text evidence="2 7">Belongs to the peptidase S26 family.</text>
</comment>
<gene>
    <name evidence="9" type="ORF">EBBID32_29870</name>
</gene>
<dbReference type="PROSITE" id="PS00760">
    <property type="entry name" value="SPASE_I_2"/>
    <property type="match status" value="1"/>
</dbReference>
<dbReference type="Proteomes" id="UP000013201">
    <property type="component" value="Unassembled WGS sequence"/>
</dbReference>
<evidence type="ECO:0000256" key="6">
    <source>
        <dbReference type="PIRSR" id="PIRSR600223-1"/>
    </source>
</evidence>
<name>N1MTE1_9SPHN</name>
<keyword evidence="7" id="KW-1133">Transmembrane helix</keyword>
<dbReference type="InterPro" id="IPR019758">
    <property type="entry name" value="Pept_S26A_signal_pept_1_CS"/>
</dbReference>
<comment type="caution">
    <text evidence="9">The sequence shown here is derived from an EMBL/GenBank/DDBJ whole genome shotgun (WGS) entry which is preliminary data.</text>
</comment>
<dbReference type="AlphaFoldDB" id="N1MTE1"/>
<evidence type="ECO:0000256" key="5">
    <source>
        <dbReference type="ARBA" id="ARBA00022801"/>
    </source>
</evidence>
<feature type="active site" evidence="6">
    <location>
        <position position="64"/>
    </location>
</feature>
<dbReference type="Gene3D" id="2.10.109.10">
    <property type="entry name" value="Umud Fragment, subunit A"/>
    <property type="match status" value="1"/>
</dbReference>
<dbReference type="PANTHER" id="PTHR43390:SF1">
    <property type="entry name" value="CHLOROPLAST PROCESSING PEPTIDASE"/>
    <property type="match status" value="1"/>
</dbReference>
<dbReference type="GO" id="GO:0009003">
    <property type="term" value="F:signal peptidase activity"/>
    <property type="evidence" value="ECO:0007669"/>
    <property type="project" value="UniProtKB-EC"/>
</dbReference>
<dbReference type="PROSITE" id="PS00761">
    <property type="entry name" value="SPASE_I_3"/>
    <property type="match status" value="1"/>
</dbReference>
<keyword evidence="5 7" id="KW-0378">Hydrolase</keyword>
<dbReference type="InterPro" id="IPR036286">
    <property type="entry name" value="LexA/Signal_pep-like_sf"/>
</dbReference>
<evidence type="ECO:0000313" key="10">
    <source>
        <dbReference type="Proteomes" id="UP000013201"/>
    </source>
</evidence>
<feature type="domain" description="Peptidase S26" evidence="8">
    <location>
        <begin position="35"/>
        <end position="277"/>
    </location>
</feature>
<dbReference type="Pfam" id="PF10502">
    <property type="entry name" value="Peptidase_S26"/>
    <property type="match status" value="1"/>
</dbReference>
<dbReference type="PANTHER" id="PTHR43390">
    <property type="entry name" value="SIGNAL PEPTIDASE I"/>
    <property type="match status" value="1"/>
</dbReference>
<keyword evidence="7" id="KW-0812">Transmembrane</keyword>
<dbReference type="GO" id="GO:0006465">
    <property type="term" value="P:signal peptide processing"/>
    <property type="evidence" value="ECO:0007669"/>
    <property type="project" value="InterPro"/>
</dbReference>
<dbReference type="CDD" id="cd06530">
    <property type="entry name" value="S26_SPase_I"/>
    <property type="match status" value="1"/>
</dbReference>
<dbReference type="GO" id="GO:0004252">
    <property type="term" value="F:serine-type endopeptidase activity"/>
    <property type="evidence" value="ECO:0007669"/>
    <property type="project" value="InterPro"/>
</dbReference>
<reference evidence="10" key="2">
    <citation type="submission" date="2013-04" db="EMBL/GenBank/DDBJ databases">
        <title>Bisphenol A degrading Sphingobium sp. strain BiD32.</title>
        <authorList>
            <person name="Nielsen J.L."/>
            <person name="Zhou N.A."/>
            <person name="Kjeldal H."/>
        </authorList>
    </citation>
    <scope>NUCLEOTIDE SEQUENCE [LARGE SCALE GENOMIC DNA]</scope>
    <source>
        <strain evidence="10">BiD32</strain>
    </source>
</reference>
<evidence type="ECO:0000256" key="1">
    <source>
        <dbReference type="ARBA" id="ARBA00000677"/>
    </source>
</evidence>
<comment type="subcellular location">
    <subcellularLocation>
        <location evidence="7">Membrane</location>
        <topology evidence="7">Single-pass type II membrane protein</topology>
    </subcellularLocation>
</comment>
<evidence type="ECO:0000256" key="4">
    <source>
        <dbReference type="ARBA" id="ARBA00019232"/>
    </source>
</evidence>
<proteinExistence type="inferred from homology"/>
<sequence length="305" mass="33526">MTCQVASLKSRDGRFIGHFTGIERPPMTAKSETRDFIWFLARLGLFVFVLRSFIISPFNIPSESMQPRLLIGDYLLVAKWPYGYSRYSLPFSLPLIPGRIFASTPARGDVVVFKAPPSQKNDYIKRVIGLPGDMIAVRGGTVYLNGAAIPKQKVADLVIPVTPNMTDAAAKEGADSPCYRPDFEEAAPGGGKQCRYPQYRETLPATKDAPAKSYNVLDLVPDGAADDRDTVLVPQGHLFMMGDNRDRSADSRFPAVEGGGIGLVPEENLVGKAMISVFSTDGSANWLLPWTWFTAARWNRIGESF</sequence>
<accession>N1MTE1</accession>
<dbReference type="InterPro" id="IPR019533">
    <property type="entry name" value="Peptidase_S26"/>
</dbReference>
<dbReference type="EC" id="3.4.21.89" evidence="3 7"/>
<protein>
    <recommendedName>
        <fullName evidence="4 7">Signal peptidase I</fullName>
        <ecNumber evidence="3 7">3.4.21.89</ecNumber>
    </recommendedName>
</protein>
<dbReference type="PRINTS" id="PR00727">
    <property type="entry name" value="LEADERPTASE"/>
</dbReference>
<reference evidence="9 10" key="1">
    <citation type="submission" date="2013-03" db="EMBL/GenBank/DDBJ databases">
        <authorList>
            <person name="Le V."/>
        </authorList>
    </citation>
    <scope>NUCLEOTIDE SEQUENCE [LARGE SCALE GENOMIC DNA]</scope>
    <source>
        <strain evidence="9 10">BiD32</strain>
    </source>
</reference>
<organism evidence="9 10">
    <name type="scientific">Sphingobium indicum BiD32</name>
    <dbReference type="NCBI Taxonomy" id="1301087"/>
    <lineage>
        <taxon>Bacteria</taxon>
        <taxon>Pseudomonadati</taxon>
        <taxon>Pseudomonadota</taxon>
        <taxon>Alphaproteobacteria</taxon>
        <taxon>Sphingomonadales</taxon>
        <taxon>Sphingomonadaceae</taxon>
        <taxon>Sphingobium</taxon>
    </lineage>
</organism>
<keyword evidence="10" id="KW-1185">Reference proteome</keyword>
<dbReference type="GO" id="GO:0016020">
    <property type="term" value="C:membrane"/>
    <property type="evidence" value="ECO:0007669"/>
    <property type="project" value="UniProtKB-SubCell"/>
</dbReference>
<keyword evidence="7" id="KW-0645">Protease</keyword>
<dbReference type="EMBL" id="CAVK010000144">
    <property type="protein sequence ID" value="CCW18633.1"/>
    <property type="molecule type" value="Genomic_DNA"/>
</dbReference>
<evidence type="ECO:0000256" key="7">
    <source>
        <dbReference type="RuleBase" id="RU362042"/>
    </source>
</evidence>
<evidence type="ECO:0000259" key="8">
    <source>
        <dbReference type="Pfam" id="PF10502"/>
    </source>
</evidence>
<comment type="catalytic activity">
    <reaction evidence="1 7">
        <text>Cleavage of hydrophobic, N-terminal signal or leader sequences from secreted and periplasmic proteins.</text>
        <dbReference type="EC" id="3.4.21.89"/>
    </reaction>
</comment>
<evidence type="ECO:0000256" key="3">
    <source>
        <dbReference type="ARBA" id="ARBA00013208"/>
    </source>
</evidence>
<dbReference type="InterPro" id="IPR019757">
    <property type="entry name" value="Pept_S26A_signal_pept_1_Lys-AS"/>
</dbReference>
<evidence type="ECO:0000256" key="2">
    <source>
        <dbReference type="ARBA" id="ARBA00009370"/>
    </source>
</evidence>